<dbReference type="RefSeq" id="WP_106226714.1">
    <property type="nucleotide sequence ID" value="NZ_PVTV01000011.1"/>
</dbReference>
<evidence type="ECO:0000256" key="1">
    <source>
        <dbReference type="ARBA" id="ARBA00023015"/>
    </source>
</evidence>
<dbReference type="CDD" id="cd00090">
    <property type="entry name" value="HTH_ARSR"/>
    <property type="match status" value="1"/>
</dbReference>
<dbReference type="NCBIfam" id="NF033788">
    <property type="entry name" value="HTH_metalloreg"/>
    <property type="match status" value="1"/>
</dbReference>
<keyword evidence="6" id="KW-1185">Reference proteome</keyword>
<dbReference type="PRINTS" id="PR00778">
    <property type="entry name" value="HTHARSR"/>
</dbReference>
<dbReference type="PANTHER" id="PTHR43132">
    <property type="entry name" value="ARSENICAL RESISTANCE OPERON REPRESSOR ARSR-RELATED"/>
    <property type="match status" value="1"/>
</dbReference>
<dbReference type="InterPro" id="IPR036388">
    <property type="entry name" value="WH-like_DNA-bd_sf"/>
</dbReference>
<dbReference type="AlphaFoldDB" id="A0A2T0XKE9"/>
<evidence type="ECO:0000313" key="6">
    <source>
        <dbReference type="Proteomes" id="UP000238308"/>
    </source>
</evidence>
<keyword evidence="2" id="KW-0238">DNA-binding</keyword>
<sequence length="104" mass="12063">MSEFNLKAMLSSADKACRLMKVLSNRDRMMILCQISQEECCVSELESRLEIFQPTLSQQLTVLRKEKLVQTRREGKQIYYSLASKEAQAVMGILYEQFCQTQSE</sequence>
<dbReference type="InterPro" id="IPR036390">
    <property type="entry name" value="WH_DNA-bd_sf"/>
</dbReference>
<evidence type="ECO:0000256" key="2">
    <source>
        <dbReference type="ARBA" id="ARBA00023125"/>
    </source>
</evidence>
<dbReference type="InterPro" id="IPR011991">
    <property type="entry name" value="ArsR-like_HTH"/>
</dbReference>
<evidence type="ECO:0000256" key="3">
    <source>
        <dbReference type="ARBA" id="ARBA00023163"/>
    </source>
</evidence>
<dbReference type="PROSITE" id="PS50987">
    <property type="entry name" value="HTH_ARSR_2"/>
    <property type="match status" value="1"/>
</dbReference>
<dbReference type="EMBL" id="PVTV01000011">
    <property type="protein sequence ID" value="PRY99413.1"/>
    <property type="molecule type" value="Genomic_DNA"/>
</dbReference>
<comment type="caution">
    <text evidence="5">The sequence shown here is derived from an EMBL/GenBank/DDBJ whole genome shotgun (WGS) entry which is preliminary data.</text>
</comment>
<dbReference type="PANTHER" id="PTHR43132:SF2">
    <property type="entry name" value="ARSENICAL RESISTANCE OPERON REPRESSOR ARSR-RELATED"/>
    <property type="match status" value="1"/>
</dbReference>
<dbReference type="SMART" id="SM00418">
    <property type="entry name" value="HTH_ARSR"/>
    <property type="match status" value="1"/>
</dbReference>
<keyword evidence="3" id="KW-0804">Transcription</keyword>
<dbReference type="Gene3D" id="1.10.10.10">
    <property type="entry name" value="Winged helix-like DNA-binding domain superfamily/Winged helix DNA-binding domain"/>
    <property type="match status" value="1"/>
</dbReference>
<keyword evidence="1" id="KW-0805">Transcription regulation</keyword>
<dbReference type="OrthoDB" id="5296924at2"/>
<proteinExistence type="predicted"/>
<dbReference type="Proteomes" id="UP000238308">
    <property type="component" value="Unassembled WGS sequence"/>
</dbReference>
<accession>A0A2T0XKE9</accession>
<dbReference type="Pfam" id="PF01022">
    <property type="entry name" value="HTH_5"/>
    <property type="match status" value="1"/>
</dbReference>
<evidence type="ECO:0000259" key="4">
    <source>
        <dbReference type="PROSITE" id="PS50987"/>
    </source>
</evidence>
<dbReference type="InterPro" id="IPR051011">
    <property type="entry name" value="Metal_resp_trans_reg"/>
</dbReference>
<dbReference type="GO" id="GO:0003677">
    <property type="term" value="F:DNA binding"/>
    <property type="evidence" value="ECO:0007669"/>
    <property type="project" value="UniProtKB-KW"/>
</dbReference>
<dbReference type="GO" id="GO:0003700">
    <property type="term" value="F:DNA-binding transcription factor activity"/>
    <property type="evidence" value="ECO:0007669"/>
    <property type="project" value="InterPro"/>
</dbReference>
<reference evidence="5 6" key="1">
    <citation type="submission" date="2018-03" db="EMBL/GenBank/DDBJ databases">
        <title>Genomic Encyclopedia of Type Strains, Phase III (KMG-III): the genomes of soil and plant-associated and newly described type strains.</title>
        <authorList>
            <person name="Whitman W."/>
        </authorList>
    </citation>
    <scope>NUCLEOTIDE SEQUENCE [LARGE SCALE GENOMIC DNA]</scope>
    <source>
        <strain evidence="5 6">MWH-P2sevCIIIb</strain>
    </source>
</reference>
<gene>
    <name evidence="5" type="ORF">BCM14_0858</name>
</gene>
<feature type="domain" description="HTH arsR-type" evidence="4">
    <location>
        <begin position="10"/>
        <end position="102"/>
    </location>
</feature>
<organism evidence="5 6">
    <name type="scientific">Jezberella montanilacus</name>
    <dbReference type="NCBI Taxonomy" id="323426"/>
    <lineage>
        <taxon>Bacteria</taxon>
        <taxon>Pseudomonadati</taxon>
        <taxon>Pseudomonadota</taxon>
        <taxon>Betaproteobacteria</taxon>
        <taxon>Burkholderiales</taxon>
        <taxon>Alcaligenaceae</taxon>
        <taxon>Jezberella</taxon>
    </lineage>
</organism>
<name>A0A2T0XKE9_9BURK</name>
<dbReference type="InterPro" id="IPR001845">
    <property type="entry name" value="HTH_ArsR_DNA-bd_dom"/>
</dbReference>
<dbReference type="SUPFAM" id="SSF46785">
    <property type="entry name" value="Winged helix' DNA-binding domain"/>
    <property type="match status" value="1"/>
</dbReference>
<protein>
    <submittedName>
        <fullName evidence="5">ArsR family transcriptional regulator</fullName>
    </submittedName>
</protein>
<evidence type="ECO:0000313" key="5">
    <source>
        <dbReference type="EMBL" id="PRY99413.1"/>
    </source>
</evidence>